<organism evidence="5 6">
    <name type="scientific">Lactobacillus johnsonii</name>
    <dbReference type="NCBI Taxonomy" id="33959"/>
    <lineage>
        <taxon>Bacteria</taxon>
        <taxon>Bacillati</taxon>
        <taxon>Bacillota</taxon>
        <taxon>Bacilli</taxon>
        <taxon>Lactobacillales</taxon>
        <taxon>Lactobacillaceae</taxon>
        <taxon>Lactobacillus</taxon>
    </lineage>
</organism>
<dbReference type="Proteomes" id="UP000216008">
    <property type="component" value="Unassembled WGS sequence"/>
</dbReference>
<dbReference type="RefSeq" id="WP_087712975.1">
    <property type="nucleotide sequence ID" value="NZ_CP021703.1"/>
</dbReference>
<dbReference type="EMBL" id="NIBB01000028">
    <property type="protein sequence ID" value="PAB52688.1"/>
    <property type="molecule type" value="Genomic_DNA"/>
</dbReference>
<reference evidence="6 7" key="1">
    <citation type="submission" date="2017-05" db="EMBL/GenBank/DDBJ databases">
        <title>Lactobacillus johnsonii from commercial turkeys.</title>
        <authorList>
            <person name="Johnson T.J."/>
            <person name="Youmans B."/>
        </authorList>
    </citation>
    <scope>NUCLEOTIDE SEQUENCE [LARGE SCALE GENOMIC DNA]</scope>
    <source>
        <strain evidence="5 6">UMNLJ114</strain>
        <strain evidence="4 7">UMNLJ54</strain>
    </source>
</reference>
<dbReference type="Gene3D" id="3.40.630.30">
    <property type="match status" value="1"/>
</dbReference>
<protein>
    <submittedName>
        <fullName evidence="5">GNAT family N-acetyltransferase</fullName>
    </submittedName>
</protein>
<dbReference type="PANTHER" id="PTHR10908:SF0">
    <property type="entry name" value="SEROTONIN N-ACETYLTRANSFERASE"/>
    <property type="match status" value="1"/>
</dbReference>
<evidence type="ECO:0000313" key="5">
    <source>
        <dbReference type="EMBL" id="PAB53473.1"/>
    </source>
</evidence>
<evidence type="ECO:0000313" key="6">
    <source>
        <dbReference type="Proteomes" id="UP000216008"/>
    </source>
</evidence>
<evidence type="ECO:0000313" key="7">
    <source>
        <dbReference type="Proteomes" id="UP000216448"/>
    </source>
</evidence>
<dbReference type="EMBL" id="NIBD01000077">
    <property type="protein sequence ID" value="PAB53473.1"/>
    <property type="molecule type" value="Genomic_DNA"/>
</dbReference>
<dbReference type="Proteomes" id="UP000216448">
    <property type="component" value="Unassembled WGS sequence"/>
</dbReference>
<gene>
    <name evidence="4" type="ORF">A3P64_05150</name>
    <name evidence="5" type="ORF">A3Q24_09885</name>
</gene>
<dbReference type="PROSITE" id="PS51186">
    <property type="entry name" value="GNAT"/>
    <property type="match status" value="1"/>
</dbReference>
<accession>A0A1Z1N6D3</accession>
<sequence length="163" mass="18796">MIIRTVTMEDLNDIVELESDAFKMTKKQTEQDMIARIENYPDTFLVAQEDGKVIGHIFGPAFNKRYIEDELYFKNHPNRKTDHYQMVLSLAVLPEYRKQSVATKLIEALAQEAIKQNRQAISLTCLPKLIKFYEKRGFHNEGETSDDIPDPTGVTSVNMVRTL</sequence>
<dbReference type="InterPro" id="IPR016181">
    <property type="entry name" value="Acyl_CoA_acyltransferase"/>
</dbReference>
<evidence type="ECO:0000313" key="4">
    <source>
        <dbReference type="EMBL" id="PAB52688.1"/>
    </source>
</evidence>
<evidence type="ECO:0000256" key="2">
    <source>
        <dbReference type="ARBA" id="ARBA00023315"/>
    </source>
</evidence>
<keyword evidence="2" id="KW-0012">Acyltransferase</keyword>
<dbReference type="GO" id="GO:0008080">
    <property type="term" value="F:N-acetyltransferase activity"/>
    <property type="evidence" value="ECO:0007669"/>
    <property type="project" value="UniProtKB-ARBA"/>
</dbReference>
<dbReference type="CDD" id="cd04301">
    <property type="entry name" value="NAT_SF"/>
    <property type="match status" value="1"/>
</dbReference>
<dbReference type="InterPro" id="IPR051635">
    <property type="entry name" value="SNAT-like"/>
</dbReference>
<name>A0A1Z1N6D3_LACJH</name>
<dbReference type="Pfam" id="PF00583">
    <property type="entry name" value="Acetyltransf_1"/>
    <property type="match status" value="1"/>
</dbReference>
<dbReference type="SUPFAM" id="SSF55729">
    <property type="entry name" value="Acyl-CoA N-acyltransferases (Nat)"/>
    <property type="match status" value="1"/>
</dbReference>
<dbReference type="AlphaFoldDB" id="A0A1Z1N6D3"/>
<keyword evidence="1 5" id="KW-0808">Transferase</keyword>
<comment type="caution">
    <text evidence="5">The sequence shown here is derived from an EMBL/GenBank/DDBJ whole genome shotgun (WGS) entry which is preliminary data.</text>
</comment>
<proteinExistence type="predicted"/>
<evidence type="ECO:0000259" key="3">
    <source>
        <dbReference type="PROSITE" id="PS51186"/>
    </source>
</evidence>
<feature type="domain" description="N-acetyltransferase" evidence="3">
    <location>
        <begin position="1"/>
        <end position="163"/>
    </location>
</feature>
<evidence type="ECO:0000256" key="1">
    <source>
        <dbReference type="ARBA" id="ARBA00022679"/>
    </source>
</evidence>
<dbReference type="InterPro" id="IPR000182">
    <property type="entry name" value="GNAT_dom"/>
</dbReference>
<dbReference type="PANTHER" id="PTHR10908">
    <property type="entry name" value="SEROTONIN N-ACETYLTRANSFERASE"/>
    <property type="match status" value="1"/>
</dbReference>